<evidence type="ECO:0000259" key="1">
    <source>
        <dbReference type="PROSITE" id="PS51186"/>
    </source>
</evidence>
<evidence type="ECO:0000313" key="2">
    <source>
        <dbReference type="EMBL" id="GGW31776.1"/>
    </source>
</evidence>
<dbReference type="Pfam" id="PF13673">
    <property type="entry name" value="Acetyltransf_10"/>
    <property type="match status" value="1"/>
</dbReference>
<accession>A0A918IUK8</accession>
<evidence type="ECO:0000313" key="3">
    <source>
        <dbReference type="Proteomes" id="UP000634668"/>
    </source>
</evidence>
<dbReference type="SUPFAM" id="SSF55729">
    <property type="entry name" value="Acyl-CoA N-acyltransferases (Nat)"/>
    <property type="match status" value="1"/>
</dbReference>
<keyword evidence="3" id="KW-1185">Reference proteome</keyword>
<comment type="caution">
    <text evidence="2">The sequence shown here is derived from an EMBL/GenBank/DDBJ whole genome shotgun (WGS) entry which is preliminary data.</text>
</comment>
<sequence length="136" mass="15855">MKKIIKQITVAETYELRHKVMWPNKPISFIMLPNDAEGIHFGLFVDEALVSVVSLFIEDSKAQFRKLATLEKEQRKGYGSLLVSHLILLTEQKKLTELWCNARANKQEFYMRFGILPTSNQFSKAGIDYIVMKRRF</sequence>
<dbReference type="GO" id="GO:0016747">
    <property type="term" value="F:acyltransferase activity, transferring groups other than amino-acyl groups"/>
    <property type="evidence" value="ECO:0007669"/>
    <property type="project" value="InterPro"/>
</dbReference>
<dbReference type="Proteomes" id="UP000634668">
    <property type="component" value="Unassembled WGS sequence"/>
</dbReference>
<reference evidence="2" key="1">
    <citation type="journal article" date="2014" name="Int. J. Syst. Evol. Microbiol.">
        <title>Complete genome sequence of Corynebacterium casei LMG S-19264T (=DSM 44701T), isolated from a smear-ripened cheese.</title>
        <authorList>
            <consortium name="US DOE Joint Genome Institute (JGI-PGF)"/>
            <person name="Walter F."/>
            <person name="Albersmeier A."/>
            <person name="Kalinowski J."/>
            <person name="Ruckert C."/>
        </authorList>
    </citation>
    <scope>NUCLEOTIDE SEQUENCE</scope>
    <source>
        <strain evidence="2">KCTC 12113</strain>
    </source>
</reference>
<proteinExistence type="predicted"/>
<dbReference type="AlphaFoldDB" id="A0A918IUK8"/>
<gene>
    <name evidence="2" type="primary">yitI</name>
    <name evidence="2" type="ORF">GCM10007383_15990</name>
</gene>
<name>A0A918IUK8_9FLAO</name>
<organism evidence="2 3">
    <name type="scientific">Arenibacter certesii</name>
    <dbReference type="NCBI Taxonomy" id="228955"/>
    <lineage>
        <taxon>Bacteria</taxon>
        <taxon>Pseudomonadati</taxon>
        <taxon>Bacteroidota</taxon>
        <taxon>Flavobacteriia</taxon>
        <taxon>Flavobacteriales</taxon>
        <taxon>Flavobacteriaceae</taxon>
        <taxon>Arenibacter</taxon>
    </lineage>
</organism>
<dbReference type="Gene3D" id="3.40.630.30">
    <property type="match status" value="1"/>
</dbReference>
<dbReference type="InterPro" id="IPR000182">
    <property type="entry name" value="GNAT_dom"/>
</dbReference>
<dbReference type="InterPro" id="IPR016181">
    <property type="entry name" value="Acyl_CoA_acyltransferase"/>
</dbReference>
<protein>
    <submittedName>
        <fullName evidence="2">N-acetyltransferase YitI</fullName>
    </submittedName>
</protein>
<feature type="domain" description="N-acetyltransferase" evidence="1">
    <location>
        <begin position="1"/>
        <end position="136"/>
    </location>
</feature>
<dbReference type="RefSeq" id="WP_026812691.1">
    <property type="nucleotide sequence ID" value="NZ_BMWP01000009.1"/>
</dbReference>
<dbReference type="PROSITE" id="PS51186">
    <property type="entry name" value="GNAT"/>
    <property type="match status" value="1"/>
</dbReference>
<reference evidence="2" key="2">
    <citation type="submission" date="2020-09" db="EMBL/GenBank/DDBJ databases">
        <authorList>
            <person name="Sun Q."/>
            <person name="Kim S."/>
        </authorList>
    </citation>
    <scope>NUCLEOTIDE SEQUENCE</scope>
    <source>
        <strain evidence="2">KCTC 12113</strain>
    </source>
</reference>
<dbReference type="CDD" id="cd04301">
    <property type="entry name" value="NAT_SF"/>
    <property type="match status" value="1"/>
</dbReference>
<dbReference type="EMBL" id="BMWP01000009">
    <property type="protein sequence ID" value="GGW31776.1"/>
    <property type="molecule type" value="Genomic_DNA"/>
</dbReference>